<comment type="caution">
    <text evidence="3">The sequence shown here is derived from an EMBL/GenBank/DDBJ whole genome shotgun (WGS) entry which is preliminary data.</text>
</comment>
<reference evidence="3 4" key="1">
    <citation type="submission" date="2018-08" db="EMBL/GenBank/DDBJ databases">
        <title>Pallidiluteibacterium maritimus gen. nov., sp. nov., isolated from coastal sediment.</title>
        <authorList>
            <person name="Zhou L.Y."/>
        </authorList>
    </citation>
    <scope>NUCLEOTIDE SEQUENCE [LARGE SCALE GENOMIC DNA]</scope>
    <source>
        <strain evidence="3 4">XSD2</strain>
    </source>
</reference>
<organism evidence="3 4">
    <name type="scientific">Maribellus luteus</name>
    <dbReference type="NCBI Taxonomy" id="2305463"/>
    <lineage>
        <taxon>Bacteria</taxon>
        <taxon>Pseudomonadati</taxon>
        <taxon>Bacteroidota</taxon>
        <taxon>Bacteroidia</taxon>
        <taxon>Marinilabiliales</taxon>
        <taxon>Prolixibacteraceae</taxon>
        <taxon>Maribellus</taxon>
    </lineage>
</organism>
<comment type="similarity">
    <text evidence="1">Belongs to the peptidase S9A family.</text>
</comment>
<name>A0A399SKH9_9BACT</name>
<protein>
    <submittedName>
        <fullName evidence="3">S9 family peptidase</fullName>
    </submittedName>
</protein>
<dbReference type="InterPro" id="IPR029058">
    <property type="entry name" value="AB_hydrolase_fold"/>
</dbReference>
<dbReference type="Proteomes" id="UP000265926">
    <property type="component" value="Unassembled WGS sequence"/>
</dbReference>
<feature type="non-terminal residue" evidence="3">
    <location>
        <position position="1"/>
    </location>
</feature>
<gene>
    <name evidence="3" type="ORF">D1614_25045</name>
</gene>
<feature type="non-terminal residue" evidence="3">
    <location>
        <position position="173"/>
    </location>
</feature>
<dbReference type="PANTHER" id="PTHR11757">
    <property type="entry name" value="PROTEASE FAMILY S9A OLIGOPEPTIDASE"/>
    <property type="match status" value="1"/>
</dbReference>
<keyword evidence="4" id="KW-1185">Reference proteome</keyword>
<proteinExistence type="inferred from homology"/>
<dbReference type="InterPro" id="IPR023302">
    <property type="entry name" value="Pept_S9A_N"/>
</dbReference>
<dbReference type="Pfam" id="PF02897">
    <property type="entry name" value="Peptidase_S9_N"/>
    <property type="match status" value="1"/>
</dbReference>
<evidence type="ECO:0000256" key="1">
    <source>
        <dbReference type="ARBA" id="ARBA00005228"/>
    </source>
</evidence>
<accession>A0A399SKH9</accession>
<dbReference type="PANTHER" id="PTHR11757:SF19">
    <property type="entry name" value="PROLYL ENDOPEPTIDASE-LIKE"/>
    <property type="match status" value="1"/>
</dbReference>
<dbReference type="EMBL" id="QWGR01000275">
    <property type="protein sequence ID" value="RIJ43524.1"/>
    <property type="molecule type" value="Genomic_DNA"/>
</dbReference>
<dbReference type="AlphaFoldDB" id="A0A399SKH9"/>
<evidence type="ECO:0000259" key="2">
    <source>
        <dbReference type="Pfam" id="PF02897"/>
    </source>
</evidence>
<dbReference type="Gene3D" id="2.130.10.120">
    <property type="entry name" value="Prolyl oligopeptidase, N-terminal domain"/>
    <property type="match status" value="1"/>
</dbReference>
<dbReference type="SUPFAM" id="SSF50993">
    <property type="entry name" value="Peptidase/esterase 'gauge' domain"/>
    <property type="match status" value="1"/>
</dbReference>
<feature type="domain" description="Peptidase S9A N-terminal" evidence="2">
    <location>
        <begin position="1"/>
        <end position="113"/>
    </location>
</feature>
<dbReference type="Gene3D" id="3.40.50.1820">
    <property type="entry name" value="alpha/beta hydrolase"/>
    <property type="match status" value="1"/>
</dbReference>
<dbReference type="InterPro" id="IPR051543">
    <property type="entry name" value="Serine_Peptidase_S9A"/>
</dbReference>
<evidence type="ECO:0000313" key="4">
    <source>
        <dbReference type="Proteomes" id="UP000265926"/>
    </source>
</evidence>
<sequence>FKIVTAPLASPARKNWRDLIPHRPGTYIIDIELYSGHLVRMERTNALPSIVIRDLATLQEHAIAFDEAAYSLGTIGGYEFDTTQIRFSYSSMTTPSEVFDNDMVSRARTLRKRQEIPSGHNPADYVTTRIMATSHDGAQVPVSIVHRKDLKRDGSAPLLLYGYGSYGSSMPAS</sequence>
<dbReference type="GO" id="GO:0004252">
    <property type="term" value="F:serine-type endopeptidase activity"/>
    <property type="evidence" value="ECO:0007669"/>
    <property type="project" value="InterPro"/>
</dbReference>
<evidence type="ECO:0000313" key="3">
    <source>
        <dbReference type="EMBL" id="RIJ43524.1"/>
    </source>
</evidence>